<keyword evidence="1" id="KW-0175">Coiled coil</keyword>
<proteinExistence type="predicted"/>
<evidence type="ECO:0000313" key="3">
    <source>
        <dbReference type="EMBL" id="KAF7546927.1"/>
    </source>
</evidence>
<reference evidence="3" key="1">
    <citation type="submission" date="2020-03" db="EMBL/GenBank/DDBJ databases">
        <title>Draft Genome Sequence of Cylindrodendrum hubeiense.</title>
        <authorList>
            <person name="Buettner E."/>
            <person name="Kellner H."/>
        </authorList>
    </citation>
    <scope>NUCLEOTIDE SEQUENCE</scope>
    <source>
        <strain evidence="3">IHI 201604</strain>
    </source>
</reference>
<feature type="region of interest" description="Disordered" evidence="2">
    <location>
        <begin position="73"/>
        <end position="94"/>
    </location>
</feature>
<evidence type="ECO:0000256" key="1">
    <source>
        <dbReference type="SAM" id="Coils"/>
    </source>
</evidence>
<gene>
    <name evidence="3" type="ORF">G7Z17_g8087</name>
</gene>
<keyword evidence="4" id="KW-1185">Reference proteome</keyword>
<dbReference type="Proteomes" id="UP000722485">
    <property type="component" value="Unassembled WGS sequence"/>
</dbReference>
<evidence type="ECO:0000313" key="4">
    <source>
        <dbReference type="Proteomes" id="UP000722485"/>
    </source>
</evidence>
<evidence type="ECO:0000256" key="2">
    <source>
        <dbReference type="SAM" id="MobiDB-lite"/>
    </source>
</evidence>
<name>A0A9P5HA99_9HYPO</name>
<dbReference type="OrthoDB" id="2595934at2759"/>
<protein>
    <submittedName>
        <fullName evidence="3">Uncharacterized protein</fullName>
    </submittedName>
</protein>
<dbReference type="AlphaFoldDB" id="A0A9P5HA99"/>
<comment type="caution">
    <text evidence="3">The sequence shown here is derived from an EMBL/GenBank/DDBJ whole genome shotgun (WGS) entry which is preliminary data.</text>
</comment>
<sequence length="419" mass="47530">MQMRALVSGAKRWASHVLWRFPTVIKGHARQLSEVKHPIRSEILLYQAELERLERTVRALVDRLDSRLEDIDSPLSFMRPPPASNEPESSTDLNPAPVFLIRDAATDAGVYSPDQNSTHSVSQSDVISAGLVTIQTAHTLLALYCVGTRRQALLNQVQIDRCHQFANFYGINNYEERMVAEVELYWIIYNKCGGPKVDLADTKLKLQHWQREWVALFNEPRSQFLQMGFHFAHLLAYCQSLKLPKSVMHNSILEEMIRLSKSIINLAIDTADERTRHLTDHIYHIVTFSAITLCRIVCTYEPKLRAANYDITSLDNLVLKLVKWLKTIGLPCHAAHMLGDIVSVQFRKLRPNFQPAAATATYSLTGDDGAVFAADDPSLPPDIPFLYPNFIGSEIFSMEADMASWPQWDQIRSDTDTPI</sequence>
<accession>A0A9P5HA99</accession>
<dbReference type="EMBL" id="JAANBB010000194">
    <property type="protein sequence ID" value="KAF7546927.1"/>
    <property type="molecule type" value="Genomic_DNA"/>
</dbReference>
<organism evidence="3 4">
    <name type="scientific">Cylindrodendrum hubeiense</name>
    <dbReference type="NCBI Taxonomy" id="595255"/>
    <lineage>
        <taxon>Eukaryota</taxon>
        <taxon>Fungi</taxon>
        <taxon>Dikarya</taxon>
        <taxon>Ascomycota</taxon>
        <taxon>Pezizomycotina</taxon>
        <taxon>Sordariomycetes</taxon>
        <taxon>Hypocreomycetidae</taxon>
        <taxon>Hypocreales</taxon>
        <taxon>Nectriaceae</taxon>
        <taxon>Cylindrodendrum</taxon>
    </lineage>
</organism>
<feature type="coiled-coil region" evidence="1">
    <location>
        <begin position="43"/>
        <end position="70"/>
    </location>
</feature>